<feature type="domain" description="Helicase C-terminal" evidence="10">
    <location>
        <begin position="647"/>
        <end position="816"/>
    </location>
</feature>
<evidence type="ECO:0000256" key="4">
    <source>
        <dbReference type="ARBA" id="ARBA00022840"/>
    </source>
</evidence>
<evidence type="ECO:0000259" key="10">
    <source>
        <dbReference type="PROSITE" id="PS51194"/>
    </source>
</evidence>
<dbReference type="EC" id="3.6.4.13" evidence="7"/>
<comment type="caution">
    <text evidence="11">The sequence shown here is derived from an EMBL/GenBank/DDBJ whole genome shotgun (WGS) entry which is preliminary data.</text>
</comment>
<dbReference type="PROSITE" id="PS51194">
    <property type="entry name" value="HELICASE_CTER"/>
    <property type="match status" value="1"/>
</dbReference>
<feature type="region of interest" description="Disordered" evidence="8">
    <location>
        <begin position="89"/>
        <end position="133"/>
    </location>
</feature>
<dbReference type="InterPro" id="IPR011545">
    <property type="entry name" value="DEAD/DEAH_box_helicase_dom"/>
</dbReference>
<comment type="similarity">
    <text evidence="7">Belongs to the DEAD box helicase family.</text>
</comment>
<evidence type="ECO:0000313" key="12">
    <source>
        <dbReference type="Proteomes" id="UP000178129"/>
    </source>
</evidence>
<dbReference type="GO" id="GO:0016787">
    <property type="term" value="F:hydrolase activity"/>
    <property type="evidence" value="ECO:0007669"/>
    <property type="project" value="UniProtKB-KW"/>
</dbReference>
<dbReference type="InterPro" id="IPR014001">
    <property type="entry name" value="Helicase_ATP-bd"/>
</dbReference>
<evidence type="ECO:0000256" key="7">
    <source>
        <dbReference type="RuleBase" id="RU365068"/>
    </source>
</evidence>
<proteinExistence type="inferred from homology"/>
<dbReference type="GO" id="GO:0005524">
    <property type="term" value="F:ATP binding"/>
    <property type="evidence" value="ECO:0007669"/>
    <property type="project" value="UniProtKB-UniRule"/>
</dbReference>
<evidence type="ECO:0000313" key="11">
    <source>
        <dbReference type="EMBL" id="CZS97545.1"/>
    </source>
</evidence>
<evidence type="ECO:0000256" key="2">
    <source>
        <dbReference type="ARBA" id="ARBA00022801"/>
    </source>
</evidence>
<dbReference type="Proteomes" id="UP000178129">
    <property type="component" value="Unassembled WGS sequence"/>
</dbReference>
<dbReference type="Pfam" id="PF00271">
    <property type="entry name" value="Helicase_C"/>
    <property type="match status" value="1"/>
</dbReference>
<feature type="domain" description="Helicase ATP-binding" evidence="9">
    <location>
        <begin position="331"/>
        <end position="562"/>
    </location>
</feature>
<dbReference type="Gene3D" id="3.40.50.300">
    <property type="entry name" value="P-loop containing nucleotide triphosphate hydrolases"/>
    <property type="match status" value="2"/>
</dbReference>
<keyword evidence="6" id="KW-0539">Nucleus</keyword>
<comment type="catalytic activity">
    <reaction evidence="7">
        <text>ATP + H2O = ADP + phosphate + H(+)</text>
        <dbReference type="Rhea" id="RHEA:13065"/>
        <dbReference type="ChEBI" id="CHEBI:15377"/>
        <dbReference type="ChEBI" id="CHEBI:15378"/>
        <dbReference type="ChEBI" id="CHEBI:30616"/>
        <dbReference type="ChEBI" id="CHEBI:43474"/>
        <dbReference type="ChEBI" id="CHEBI:456216"/>
        <dbReference type="EC" id="3.6.4.13"/>
    </reaction>
</comment>
<accession>A0A1E1KHL4</accession>
<dbReference type="PROSITE" id="PS51192">
    <property type="entry name" value="HELICASE_ATP_BIND_1"/>
    <property type="match status" value="1"/>
</dbReference>
<dbReference type="GO" id="GO:0003723">
    <property type="term" value="F:RNA binding"/>
    <property type="evidence" value="ECO:0007669"/>
    <property type="project" value="UniProtKB-UniRule"/>
</dbReference>
<protein>
    <recommendedName>
        <fullName evidence="7">ATP-dependent RNA helicase</fullName>
        <ecNumber evidence="7">3.6.4.13</ecNumber>
    </recommendedName>
</protein>
<feature type="compositionally biased region" description="Polar residues" evidence="8">
    <location>
        <begin position="43"/>
        <end position="61"/>
    </location>
</feature>
<organism evidence="11 12">
    <name type="scientific">Rhynchosporium graminicola</name>
    <dbReference type="NCBI Taxonomy" id="2792576"/>
    <lineage>
        <taxon>Eukaryota</taxon>
        <taxon>Fungi</taxon>
        <taxon>Dikarya</taxon>
        <taxon>Ascomycota</taxon>
        <taxon>Pezizomycotina</taxon>
        <taxon>Leotiomycetes</taxon>
        <taxon>Helotiales</taxon>
        <taxon>Ploettnerulaceae</taxon>
        <taxon>Rhynchosporium</taxon>
    </lineage>
</organism>
<dbReference type="SMART" id="SM00490">
    <property type="entry name" value="HELICc"/>
    <property type="match status" value="1"/>
</dbReference>
<evidence type="ECO:0000256" key="8">
    <source>
        <dbReference type="SAM" id="MobiDB-lite"/>
    </source>
</evidence>
<evidence type="ECO:0000256" key="1">
    <source>
        <dbReference type="ARBA" id="ARBA00022741"/>
    </source>
</evidence>
<dbReference type="AlphaFoldDB" id="A0A1E1KHL4"/>
<keyword evidence="1 7" id="KW-0547">Nucleotide-binding</keyword>
<evidence type="ECO:0000256" key="6">
    <source>
        <dbReference type="ARBA" id="ARBA00023242"/>
    </source>
</evidence>
<keyword evidence="12" id="KW-1185">Reference proteome</keyword>
<dbReference type="SUPFAM" id="SSF52540">
    <property type="entry name" value="P-loop containing nucleoside triphosphate hydrolases"/>
    <property type="match status" value="1"/>
</dbReference>
<feature type="region of interest" description="Disordered" evidence="8">
    <location>
        <begin position="1"/>
        <end position="64"/>
    </location>
</feature>
<gene>
    <name evidence="11" type="ORF">RCO7_00189</name>
</gene>
<name>A0A1E1KHL4_9HELO</name>
<feature type="region of interest" description="Disordered" evidence="8">
    <location>
        <begin position="611"/>
        <end position="656"/>
    </location>
</feature>
<dbReference type="FunCoup" id="A0A1E1KHL4">
    <property type="interactions" value="858"/>
</dbReference>
<dbReference type="InParanoid" id="A0A1E1KHL4"/>
<dbReference type="PANTHER" id="PTHR24031">
    <property type="entry name" value="RNA HELICASE"/>
    <property type="match status" value="1"/>
</dbReference>
<comment type="domain">
    <text evidence="7">The Q motif is unique to and characteristic of the DEAD box family of RNA helicases and controls ATP binding and hydrolysis.</text>
</comment>
<dbReference type="EMBL" id="FJUW01000013">
    <property type="protein sequence ID" value="CZS97545.1"/>
    <property type="molecule type" value="Genomic_DNA"/>
</dbReference>
<dbReference type="Pfam" id="PF00270">
    <property type="entry name" value="DEAD"/>
    <property type="match status" value="2"/>
</dbReference>
<comment type="function">
    <text evidence="7">RNA helicase.</text>
</comment>
<keyword evidence="2 7" id="KW-0378">Hydrolase</keyword>
<feature type="region of interest" description="Disordered" evidence="8">
    <location>
        <begin position="145"/>
        <end position="216"/>
    </location>
</feature>
<dbReference type="GO" id="GO:0003724">
    <property type="term" value="F:RNA helicase activity"/>
    <property type="evidence" value="ECO:0007669"/>
    <property type="project" value="UniProtKB-EC"/>
</dbReference>
<dbReference type="STRING" id="914237.A0A1E1KHL4"/>
<dbReference type="CDD" id="cd17956">
    <property type="entry name" value="DEADc_DDX51"/>
    <property type="match status" value="1"/>
</dbReference>
<evidence type="ECO:0000259" key="9">
    <source>
        <dbReference type="PROSITE" id="PS51192"/>
    </source>
</evidence>
<dbReference type="InterPro" id="IPR001650">
    <property type="entry name" value="Helicase_C-like"/>
</dbReference>
<keyword evidence="3 7" id="KW-0347">Helicase</keyword>
<keyword evidence="4 7" id="KW-0067">ATP-binding</keyword>
<dbReference type="CDD" id="cd18787">
    <property type="entry name" value="SF2_C_DEAD"/>
    <property type="match status" value="1"/>
</dbReference>
<evidence type="ECO:0000256" key="3">
    <source>
        <dbReference type="ARBA" id="ARBA00022806"/>
    </source>
</evidence>
<dbReference type="InterPro" id="IPR027417">
    <property type="entry name" value="P-loop_NTPase"/>
</dbReference>
<reference evidence="12" key="1">
    <citation type="submission" date="2016-03" db="EMBL/GenBank/DDBJ databases">
        <authorList>
            <person name="Ploux O."/>
        </authorList>
    </citation>
    <scope>NUCLEOTIDE SEQUENCE [LARGE SCALE GENOMIC DNA]</scope>
    <source>
        <strain evidence="12">UK7</strain>
    </source>
</reference>
<sequence length="830" mass="91110">MASQIYSRYIPPSKKSVPTPRENDITDIPQSEPSPPTPPVTQHDASSTYSRYIPPSNSKSQPAPVVKIAAKFTSPLPVKRKRDEYVDLSGTSTTVKKSKKNRGTAKLDGTHNAPHIEDGQALDEVQSSESSSSFAFDFIEDGEVIEETLPGGTKASKNEKVPQTSTKDIEPGELQRPEKISNGVFTSKTTKQKKDKQQEKEVSVKSLGDGEDSRHRRLMEKRQKSLQKAEKLAKSNQQLIPIEEDVAMPDAPSEVHDLGPLPQPEPVPELPTLPISASLPKWLASPIRVSPNASFQFEDIGIPEDVTKILHKKGYKQAFAVQAAVLPLLLPQSNASAGDVLVSAATGSGKTLSYVLPMVEDLSRYPTRGLRGLIVMPTRELVTQAQQVAEACASAFSRGDGYTHRVKIGTAVGNETVEVERRNLMGDHLVYDIEQYDSDLQKADAPWQSVEEETKLFGQEKRHATIRGDVIKSWSKVDILICTPGRLVDHIKSTPGFTVSFLQWLVVDEADKLLDQSFQQWLPVVMAGLGQKQVVRKVILSATMTRDVGKLNQFKLFRPKLVVLDGAAHEDNETSGTGHVLPSLLIESSVKVDDETIKPLYLMELMKRESIVPSTEDTPDSDSSTSDSDGSESESEEELSKSGPVTPADQMSAKETEDVPHGVLIFTKSNESAVRLGRLLALLSPSLSSSIRTLTATTPRASRERTITSFSSGKISIIVASDLASRGLDLPSLAHVINYDVPSSIESYVHRIGRTARAGKKGHAWTLFTATEGRWFWNEIGRSDIIERANGLKMGRLTIREDVFADQRPRYEEALKELGKETATSKVAKT</sequence>
<keyword evidence="5 7" id="KW-0694">RNA-binding</keyword>
<dbReference type="InterPro" id="IPR000629">
    <property type="entry name" value="RNA-helicase_DEAD-box_CS"/>
</dbReference>
<feature type="compositionally biased region" description="Basic and acidic residues" evidence="8">
    <location>
        <begin position="167"/>
        <end position="179"/>
    </location>
</feature>
<dbReference type="SMART" id="SM00487">
    <property type="entry name" value="DEXDc"/>
    <property type="match status" value="1"/>
</dbReference>
<dbReference type="PROSITE" id="PS00039">
    <property type="entry name" value="DEAD_ATP_HELICASE"/>
    <property type="match status" value="1"/>
</dbReference>
<evidence type="ECO:0000256" key="5">
    <source>
        <dbReference type="ARBA" id="ARBA00022884"/>
    </source>
</evidence>